<keyword evidence="3" id="KW-1185">Reference proteome</keyword>
<dbReference type="AlphaFoldDB" id="A0A820D707"/>
<dbReference type="EMBL" id="CAJOBG010007547">
    <property type="protein sequence ID" value="CAF4220109.1"/>
    <property type="molecule type" value="Genomic_DNA"/>
</dbReference>
<accession>A0A820D707</accession>
<evidence type="ECO:0000313" key="3">
    <source>
        <dbReference type="Proteomes" id="UP000663866"/>
    </source>
</evidence>
<gene>
    <name evidence="2" type="ORF">OVN521_LOCUS27391</name>
</gene>
<organism evidence="2 3">
    <name type="scientific">Rotaria magnacalcarata</name>
    <dbReference type="NCBI Taxonomy" id="392030"/>
    <lineage>
        <taxon>Eukaryota</taxon>
        <taxon>Metazoa</taxon>
        <taxon>Spiralia</taxon>
        <taxon>Gnathifera</taxon>
        <taxon>Rotifera</taxon>
        <taxon>Eurotatoria</taxon>
        <taxon>Bdelloidea</taxon>
        <taxon>Philodinida</taxon>
        <taxon>Philodinidae</taxon>
        <taxon>Rotaria</taxon>
    </lineage>
</organism>
<feature type="compositionally biased region" description="Polar residues" evidence="1">
    <location>
        <begin position="27"/>
        <end position="37"/>
    </location>
</feature>
<dbReference type="Proteomes" id="UP000663866">
    <property type="component" value="Unassembled WGS sequence"/>
</dbReference>
<feature type="non-terminal residue" evidence="2">
    <location>
        <position position="1"/>
    </location>
</feature>
<evidence type="ECO:0000313" key="2">
    <source>
        <dbReference type="EMBL" id="CAF4220109.1"/>
    </source>
</evidence>
<comment type="caution">
    <text evidence="2">The sequence shown here is derived from an EMBL/GenBank/DDBJ whole genome shotgun (WGS) entry which is preliminary data.</text>
</comment>
<sequence length="68" mass="7772">VCSKAADVLSQKQHEDIESDYERGKENNSTSVISLNVSDKRKRTTKLTNEDLRRDKDHSACPRNALLR</sequence>
<proteinExistence type="predicted"/>
<protein>
    <submittedName>
        <fullName evidence="2">Uncharacterized protein</fullName>
    </submittedName>
</protein>
<feature type="region of interest" description="Disordered" evidence="1">
    <location>
        <begin position="1"/>
        <end position="68"/>
    </location>
</feature>
<name>A0A820D707_9BILA</name>
<feature type="compositionally biased region" description="Basic and acidic residues" evidence="1">
    <location>
        <begin position="48"/>
        <end position="60"/>
    </location>
</feature>
<evidence type="ECO:0000256" key="1">
    <source>
        <dbReference type="SAM" id="MobiDB-lite"/>
    </source>
</evidence>
<feature type="compositionally biased region" description="Basic and acidic residues" evidence="1">
    <location>
        <begin position="12"/>
        <end position="26"/>
    </location>
</feature>
<reference evidence="2" key="1">
    <citation type="submission" date="2021-02" db="EMBL/GenBank/DDBJ databases">
        <authorList>
            <person name="Nowell W R."/>
        </authorList>
    </citation>
    <scope>NUCLEOTIDE SEQUENCE</scope>
</reference>